<keyword evidence="4" id="KW-1185">Reference proteome</keyword>
<reference evidence="2 4" key="2">
    <citation type="journal article" date="2014" name="BMC Genomics">
        <title>An improved genome release (version Mt4.0) for the model legume Medicago truncatula.</title>
        <authorList>
            <person name="Tang H."/>
            <person name="Krishnakumar V."/>
            <person name="Bidwell S."/>
            <person name="Rosen B."/>
            <person name="Chan A."/>
            <person name="Zhou S."/>
            <person name="Gentzbittel L."/>
            <person name="Childs K.L."/>
            <person name="Yandell M."/>
            <person name="Gundlach H."/>
            <person name="Mayer K.F."/>
            <person name="Schwartz D.C."/>
            <person name="Town C.D."/>
        </authorList>
    </citation>
    <scope>GENOME REANNOTATION</scope>
    <source>
        <strain evidence="3 4">cv. Jemalong A17</strain>
    </source>
</reference>
<reference evidence="2 4" key="1">
    <citation type="journal article" date="2011" name="Nature">
        <title>The Medicago genome provides insight into the evolution of rhizobial symbioses.</title>
        <authorList>
            <person name="Young N.D."/>
            <person name="Debelle F."/>
            <person name="Oldroyd G.E."/>
            <person name="Geurts R."/>
            <person name="Cannon S.B."/>
            <person name="Udvardi M.K."/>
            <person name="Benedito V.A."/>
            <person name="Mayer K.F."/>
            <person name="Gouzy J."/>
            <person name="Schoof H."/>
            <person name="Van de Peer Y."/>
            <person name="Proost S."/>
            <person name="Cook D.R."/>
            <person name="Meyers B.C."/>
            <person name="Spannagl M."/>
            <person name="Cheung F."/>
            <person name="De Mita S."/>
            <person name="Krishnakumar V."/>
            <person name="Gundlach H."/>
            <person name="Zhou S."/>
            <person name="Mudge J."/>
            <person name="Bharti A.K."/>
            <person name="Murray J.D."/>
            <person name="Naoumkina M.A."/>
            <person name="Rosen B."/>
            <person name="Silverstein K.A."/>
            <person name="Tang H."/>
            <person name="Rombauts S."/>
            <person name="Zhao P.X."/>
            <person name="Zhou P."/>
            <person name="Barbe V."/>
            <person name="Bardou P."/>
            <person name="Bechner M."/>
            <person name="Bellec A."/>
            <person name="Berger A."/>
            <person name="Berges H."/>
            <person name="Bidwell S."/>
            <person name="Bisseling T."/>
            <person name="Choisne N."/>
            <person name="Couloux A."/>
            <person name="Denny R."/>
            <person name="Deshpande S."/>
            <person name="Dai X."/>
            <person name="Doyle J.J."/>
            <person name="Dudez A.M."/>
            <person name="Farmer A.D."/>
            <person name="Fouteau S."/>
            <person name="Franken C."/>
            <person name="Gibelin C."/>
            <person name="Gish J."/>
            <person name="Goldstein S."/>
            <person name="Gonzalez A.J."/>
            <person name="Green P.J."/>
            <person name="Hallab A."/>
            <person name="Hartog M."/>
            <person name="Hua A."/>
            <person name="Humphray S.J."/>
            <person name="Jeong D.H."/>
            <person name="Jing Y."/>
            <person name="Jocker A."/>
            <person name="Kenton S.M."/>
            <person name="Kim D.J."/>
            <person name="Klee K."/>
            <person name="Lai H."/>
            <person name="Lang C."/>
            <person name="Lin S."/>
            <person name="Macmil S.L."/>
            <person name="Magdelenat G."/>
            <person name="Matthews L."/>
            <person name="McCorrison J."/>
            <person name="Monaghan E.L."/>
            <person name="Mun J.H."/>
            <person name="Najar F.Z."/>
            <person name="Nicholson C."/>
            <person name="Noirot C."/>
            <person name="O'Bleness M."/>
            <person name="Paule C.R."/>
            <person name="Poulain J."/>
            <person name="Prion F."/>
            <person name="Qin B."/>
            <person name="Qu C."/>
            <person name="Retzel E.F."/>
            <person name="Riddle C."/>
            <person name="Sallet E."/>
            <person name="Samain S."/>
            <person name="Samson N."/>
            <person name="Sanders I."/>
            <person name="Saurat O."/>
            <person name="Scarpelli C."/>
            <person name="Schiex T."/>
            <person name="Segurens B."/>
            <person name="Severin A.J."/>
            <person name="Sherrier D.J."/>
            <person name="Shi R."/>
            <person name="Sims S."/>
            <person name="Singer S.R."/>
            <person name="Sinharoy S."/>
            <person name="Sterck L."/>
            <person name="Viollet A."/>
            <person name="Wang B.B."/>
            <person name="Wang K."/>
            <person name="Wang M."/>
            <person name="Wang X."/>
            <person name="Warfsmann J."/>
            <person name="Weissenbach J."/>
            <person name="White D.D."/>
            <person name="White J.D."/>
            <person name="Wiley G.B."/>
            <person name="Wincker P."/>
            <person name="Xing Y."/>
            <person name="Yang L."/>
            <person name="Yao Z."/>
            <person name="Ying F."/>
            <person name="Zhai J."/>
            <person name="Zhou L."/>
            <person name="Zuber A."/>
            <person name="Denarie J."/>
            <person name="Dixon R.A."/>
            <person name="May G.D."/>
            <person name="Schwartz D.C."/>
            <person name="Rogers J."/>
            <person name="Quetier F."/>
            <person name="Town C.D."/>
            <person name="Roe B.A."/>
        </authorList>
    </citation>
    <scope>NUCLEOTIDE SEQUENCE [LARGE SCALE GENOMIC DNA]</scope>
    <source>
        <strain evidence="2">A17</strain>
        <strain evidence="3 4">cv. Jemalong A17</strain>
    </source>
</reference>
<evidence type="ECO:0000313" key="2">
    <source>
        <dbReference type="EMBL" id="AES72874.2"/>
    </source>
</evidence>
<evidence type="ECO:0000313" key="3">
    <source>
        <dbReference type="EnsemblPlants" id="AES72874"/>
    </source>
</evidence>
<evidence type="ECO:0000313" key="4">
    <source>
        <dbReference type="Proteomes" id="UP000002051"/>
    </source>
</evidence>
<accession>G7JBL4</accession>
<dbReference type="EMBL" id="CM001219">
    <property type="protein sequence ID" value="AES72874.2"/>
    <property type="molecule type" value="Genomic_DNA"/>
</dbReference>
<dbReference type="Proteomes" id="UP000002051">
    <property type="component" value="Chromosome 3"/>
</dbReference>
<keyword evidence="1 2" id="KW-0812">Transmembrane</keyword>
<reference evidence="3" key="3">
    <citation type="submission" date="2015-04" db="UniProtKB">
        <authorList>
            <consortium name="EnsemblPlants"/>
        </authorList>
    </citation>
    <scope>IDENTIFICATION</scope>
    <source>
        <strain evidence="3">cv. Jemalong A17</strain>
    </source>
</reference>
<dbReference type="AlphaFoldDB" id="G7JBL4"/>
<organism evidence="2 4">
    <name type="scientific">Medicago truncatula</name>
    <name type="common">Barrel medic</name>
    <name type="synonym">Medicago tribuloides</name>
    <dbReference type="NCBI Taxonomy" id="3880"/>
    <lineage>
        <taxon>Eukaryota</taxon>
        <taxon>Viridiplantae</taxon>
        <taxon>Streptophyta</taxon>
        <taxon>Embryophyta</taxon>
        <taxon>Tracheophyta</taxon>
        <taxon>Spermatophyta</taxon>
        <taxon>Magnoliopsida</taxon>
        <taxon>eudicotyledons</taxon>
        <taxon>Gunneridae</taxon>
        <taxon>Pentapetalae</taxon>
        <taxon>rosids</taxon>
        <taxon>fabids</taxon>
        <taxon>Fabales</taxon>
        <taxon>Fabaceae</taxon>
        <taxon>Papilionoideae</taxon>
        <taxon>50 kb inversion clade</taxon>
        <taxon>NPAAA clade</taxon>
        <taxon>Hologalegina</taxon>
        <taxon>IRL clade</taxon>
        <taxon>Trifolieae</taxon>
        <taxon>Medicago</taxon>
    </lineage>
</organism>
<feature type="transmembrane region" description="Helical" evidence="1">
    <location>
        <begin position="119"/>
        <end position="143"/>
    </location>
</feature>
<evidence type="ECO:0000256" key="1">
    <source>
        <dbReference type="SAM" id="Phobius"/>
    </source>
</evidence>
<proteinExistence type="predicted"/>
<protein>
    <submittedName>
        <fullName evidence="2">Transmembrane protein, putative</fullName>
    </submittedName>
</protein>
<gene>
    <name evidence="2" type="ordered locus">MTR_3g096340</name>
</gene>
<keyword evidence="1" id="KW-1133">Transmembrane helix</keyword>
<sequence>MVHPSTPPLDPDLSVVRRKCGFPGASVLSDGCAGGLGLLRSCHRDCYLVCSVFNLLKFWCGLLCRRICIRFWVVRARMGVIRIHFVGPSTLGCDSNFGARKGDGFVIVAYFRLIRGRKLVAVFVALSGVLEKALIPAVIVAYMHGVVGT</sequence>
<name>G7JBL4_MEDTR</name>
<dbReference type="EnsemblPlants" id="AES72874">
    <property type="protein sequence ID" value="AES72874"/>
    <property type="gene ID" value="MTR_3g096340"/>
</dbReference>
<keyword evidence="1" id="KW-0472">Membrane</keyword>
<accession>A0A0C3VNC7</accession>
<dbReference type="HOGENOM" id="CLU_1752444_0_0_1"/>